<dbReference type="EMBL" id="HBEA01005238">
    <property type="protein sequence ID" value="CAD8254523.1"/>
    <property type="molecule type" value="Transcribed_RNA"/>
</dbReference>
<protein>
    <submittedName>
        <fullName evidence="1">Uncharacterized protein</fullName>
    </submittedName>
</protein>
<gene>
    <name evidence="1" type="ORF">PPYR1160_LOCUS4015</name>
</gene>
<organism evidence="1">
    <name type="scientific">Pinguiococcus pyrenoidosus</name>
    <dbReference type="NCBI Taxonomy" id="172671"/>
    <lineage>
        <taxon>Eukaryota</taxon>
        <taxon>Sar</taxon>
        <taxon>Stramenopiles</taxon>
        <taxon>Ochrophyta</taxon>
        <taxon>Pinguiophyceae</taxon>
        <taxon>Pinguiochrysidales</taxon>
        <taxon>Pinguiochrysidaceae</taxon>
        <taxon>Pinguiococcus</taxon>
    </lineage>
</organism>
<name>A0A7R9YAH6_9STRA</name>
<evidence type="ECO:0000313" key="1">
    <source>
        <dbReference type="EMBL" id="CAD8254523.1"/>
    </source>
</evidence>
<sequence>MKDFDGLEARIRAMPGMPTKPRSLPGIIATTAVKALEQASSAGINPESGRIAFLPGEEASLQRFVRLCRSEPRDVTVTLSDLVATKEMHDLDEAPFLPKVTSEEGTDPQDRAEAMLSQIRDDLSSQSSESLVRVSVIRRPGESPILEGLVLPKGMIWPVFVHPKLKFSPGQRMIFRRLSAHDISREDVSVDWLLKKRMVVWIGVPGVGKSASVAVLLRRLLRQLGTRDDLNEVCLRTGKIIYAFRVGEDGELTVRKHSGKDLDSVFWYSRSLEERGILLLELDEMEMDPNVWCPTFSSASNRGADLVFKTMRKGGVEVFLAGLYTFDEAIAAALLLFLDDISAPLEQLHEKLNQVYTRFRFVGGSLRFLFGDERSFQDRATTLSDLVQGFKIDLETASVYNVPQSAGMLVQPTSKECPPSSYANVTFEIVSQEASKILAIRSYKMIDLARSMKRLGVPQWQLAETIVEQALLYNPELPGVCRVDRWKWHKNQDGAALEEELRGFQPDEALKCSVIQLYNAPRLVFEKNIEDLLGGTVYRAKQINIKLHDWIVVDTDKRHCYAIQVTRQNPAQKRYTVADIKELRAALQMTELWTLRLVVVVPSKARREGDRKLRGFKIVGDDDQKLDRSSQAYKDLFMEEYVVFAGLDPDEGSILQSDISG</sequence>
<reference evidence="1" key="1">
    <citation type="submission" date="2021-01" db="EMBL/GenBank/DDBJ databases">
        <authorList>
            <person name="Corre E."/>
            <person name="Pelletier E."/>
            <person name="Niang G."/>
            <person name="Scheremetjew M."/>
            <person name="Finn R."/>
            <person name="Kale V."/>
            <person name="Holt S."/>
            <person name="Cochrane G."/>
            <person name="Meng A."/>
            <person name="Brown T."/>
            <person name="Cohen L."/>
        </authorList>
    </citation>
    <scope>NUCLEOTIDE SEQUENCE</scope>
    <source>
        <strain evidence="1">CCMP2078</strain>
    </source>
</reference>
<dbReference type="AlphaFoldDB" id="A0A7R9YAH6"/>
<proteinExistence type="predicted"/>
<accession>A0A7R9YAH6</accession>